<evidence type="ECO:0000256" key="11">
    <source>
        <dbReference type="ARBA" id="ARBA00022839"/>
    </source>
</evidence>
<evidence type="ECO:0000256" key="12">
    <source>
        <dbReference type="ARBA" id="ARBA00022842"/>
    </source>
</evidence>
<name>A0A9P6XLM3_RHIOR</name>
<evidence type="ECO:0000259" key="18">
    <source>
        <dbReference type="SMART" id="SM00955"/>
    </source>
</evidence>
<evidence type="ECO:0000256" key="8">
    <source>
        <dbReference type="ARBA" id="ARBA00022722"/>
    </source>
</evidence>
<keyword evidence="12" id="KW-0460">Magnesium</keyword>
<dbReference type="SMART" id="SM00955">
    <property type="entry name" value="RNB"/>
    <property type="match status" value="1"/>
</dbReference>
<dbReference type="GO" id="GO:0006364">
    <property type="term" value="P:rRNA processing"/>
    <property type="evidence" value="ECO:0007669"/>
    <property type="project" value="UniProtKB-KW"/>
</dbReference>
<dbReference type="InterPro" id="IPR041505">
    <property type="entry name" value="Dis3_CSD2"/>
</dbReference>
<feature type="compositionally biased region" description="Basic and acidic residues" evidence="17">
    <location>
        <begin position="959"/>
        <end position="969"/>
    </location>
</feature>
<dbReference type="SUPFAM" id="SSF50249">
    <property type="entry name" value="Nucleic acid-binding proteins"/>
    <property type="match status" value="3"/>
</dbReference>
<dbReference type="InterPro" id="IPR050180">
    <property type="entry name" value="RNR_Ribonuclease"/>
</dbReference>
<evidence type="ECO:0000256" key="4">
    <source>
        <dbReference type="ARBA" id="ARBA00005785"/>
    </source>
</evidence>
<dbReference type="GO" id="GO:0003723">
    <property type="term" value="F:RNA binding"/>
    <property type="evidence" value="ECO:0007669"/>
    <property type="project" value="UniProtKB-KW"/>
</dbReference>
<dbReference type="Proteomes" id="UP000716291">
    <property type="component" value="Unassembled WGS sequence"/>
</dbReference>
<dbReference type="InterPro" id="IPR001900">
    <property type="entry name" value="RNase_II/R"/>
</dbReference>
<keyword evidence="6" id="KW-0963">Cytoplasm</keyword>
<dbReference type="Gene3D" id="2.40.50.690">
    <property type="match status" value="1"/>
</dbReference>
<keyword evidence="13" id="KW-0694">RNA-binding</keyword>
<evidence type="ECO:0000256" key="7">
    <source>
        <dbReference type="ARBA" id="ARBA00022552"/>
    </source>
</evidence>
<dbReference type="EMBL" id="JAANQT010000003">
    <property type="protein sequence ID" value="KAG1316191.1"/>
    <property type="molecule type" value="Genomic_DNA"/>
</dbReference>
<dbReference type="GO" id="GO:0000956">
    <property type="term" value="P:nuclear-transcribed mRNA catabolic process"/>
    <property type="evidence" value="ECO:0007669"/>
    <property type="project" value="UniProtKB-ARBA"/>
</dbReference>
<gene>
    <name evidence="19" type="ORF">G6F64_000041</name>
</gene>
<evidence type="ECO:0000256" key="2">
    <source>
        <dbReference type="ARBA" id="ARBA00004123"/>
    </source>
</evidence>
<feature type="domain" description="RNB" evidence="18">
    <location>
        <begin position="461"/>
        <end position="770"/>
    </location>
</feature>
<evidence type="ECO:0000256" key="14">
    <source>
        <dbReference type="ARBA" id="ARBA00023242"/>
    </source>
</evidence>
<sequence length="1003" mass="114684">MSLKNDRSFYKKTKSNAIVKLVREQYVRDDIPCLSESCTSSCENNGHQALLSSSSDHYIIPDISVIMRYLEILEQEEITGIICSQTVIMNLQQHDKMKIYRKLRQIINDSRRKSIVFYNEIFTETKVHRFPQEPSSDRDWRALCELAAWYQRHLSKKIILLTEQKDKFTPSDSIVVMSTKEYIQTYWSQHTLLNDLVQGLADVVLEEDEFGKIKFSSKQRTNEAAVSGYVEYKSIEDLEVGIKSGRYFSGTLRCKKDHRDQAYISANDGRNILISGNDHRNRAVHGDAVVVELLSENNWSHLTNDIAFESNNAEDEYERDYVTNASQPSGRVIGILNRNWRSYVATVQEDEVGGSIHLAIPLDPVIPKIRIRYNNVKLIENQRIVVRIDNWPVSSQYPNGHFVRSLGPIHELDTEISAILVEHDISVSQASQGFSEASLREMPIDSPESPWQPEKEEIDKRRDLRDLIVFSIDPPNCQDIDDAMSIKELSNGHVELGVHIADVSYFVKENFITDLEARSRGTTVYLADRRFDMLPSVLSERVCSLRHRVDRYAVSVIWTMDEKYNILDTWFGRTIIHSSCEMEYEQAQQLLNGKQVASGLDASLCKKLKPRIEKLAQVLRVIRDSMEIHGLVAEAMILANASVGKRIYDGFKDAAILRHHPPPSPRQFEKLVKAAESKGFLVDFSSNRALSQSLQKIAEACQDDVEIVKLLKTMATMAMNEAGYISSGHFSVDQYFHYGLALEFYTHFTSPIRRYADIVAHRQLLACVQDSVDISSSLMYKDSAITDICDNLNRKSRESKFAQRDSTELFQSLYVLQKTFDGEPLIEKGIISEIRSNGFYVFVPRLGLKGPVYLKERDGTPSVPLSLISGNKGEEKEEKTIPDCSIEVNMPTSISVVSCNLPHPIDFNLFDHVRVSLKLRKSHAHRHLVYMSLVDMDYTEVKRTQMTRMSNTEMMESIHLSEKKGQEKSSKKKKKSNQSSMYDVLEKFRKLSITQTTSLKLVE</sequence>
<dbReference type="GO" id="GO:0016075">
    <property type="term" value="P:rRNA catabolic process"/>
    <property type="evidence" value="ECO:0007669"/>
    <property type="project" value="TreeGrafter"/>
</dbReference>
<evidence type="ECO:0000256" key="10">
    <source>
        <dbReference type="ARBA" id="ARBA00022835"/>
    </source>
</evidence>
<dbReference type="CDD" id="cd09862">
    <property type="entry name" value="PIN_Rrp44-like"/>
    <property type="match status" value="1"/>
</dbReference>
<comment type="cofactor">
    <cofactor evidence="1">
        <name>Mg(2+)</name>
        <dbReference type="ChEBI" id="CHEBI:18420"/>
    </cofactor>
</comment>
<evidence type="ECO:0000256" key="13">
    <source>
        <dbReference type="ARBA" id="ARBA00022884"/>
    </source>
</evidence>
<dbReference type="PANTHER" id="PTHR23355:SF30">
    <property type="entry name" value="DIS3-LIKE EXONUCLEASE 1"/>
    <property type="match status" value="1"/>
</dbReference>
<keyword evidence="20" id="KW-1185">Reference proteome</keyword>
<dbReference type="Pfam" id="PF00773">
    <property type="entry name" value="RNB"/>
    <property type="match status" value="1"/>
</dbReference>
<dbReference type="GO" id="GO:0000177">
    <property type="term" value="C:cytoplasmic exosome (RNase complex)"/>
    <property type="evidence" value="ECO:0007669"/>
    <property type="project" value="TreeGrafter"/>
</dbReference>
<feature type="region of interest" description="Disordered" evidence="17">
    <location>
        <begin position="959"/>
        <end position="980"/>
    </location>
</feature>
<protein>
    <recommendedName>
        <fullName evidence="5">DIS3-like exonuclease 1</fullName>
    </recommendedName>
    <alternativeName>
        <fullName evidence="15">Ribosomal RNA-processing protein 44</fullName>
    </alternativeName>
</protein>
<keyword evidence="7" id="KW-0698">rRNA processing</keyword>
<evidence type="ECO:0000256" key="6">
    <source>
        <dbReference type="ARBA" id="ARBA00022490"/>
    </source>
</evidence>
<evidence type="ECO:0000256" key="17">
    <source>
        <dbReference type="SAM" id="MobiDB-lite"/>
    </source>
</evidence>
<dbReference type="FunFam" id="3.40.50.1010:FF:000021">
    <property type="entry name" value="DIS3-like exonuclease 1 isoform X1"/>
    <property type="match status" value="1"/>
</dbReference>
<comment type="subcellular location">
    <subcellularLocation>
        <location evidence="3">Cytoplasm</location>
    </subcellularLocation>
    <subcellularLocation>
        <location evidence="2">Nucleus</location>
    </subcellularLocation>
</comment>
<dbReference type="GO" id="GO:0000176">
    <property type="term" value="C:nuclear exosome (RNase complex)"/>
    <property type="evidence" value="ECO:0007669"/>
    <property type="project" value="UniProtKB-ARBA"/>
</dbReference>
<keyword evidence="9" id="KW-0378">Hydrolase</keyword>
<evidence type="ECO:0000256" key="3">
    <source>
        <dbReference type="ARBA" id="ARBA00004496"/>
    </source>
</evidence>
<dbReference type="GO" id="GO:0019899">
    <property type="term" value="F:enzyme binding"/>
    <property type="evidence" value="ECO:0007669"/>
    <property type="project" value="UniProtKB-ARBA"/>
</dbReference>
<evidence type="ECO:0000256" key="9">
    <source>
        <dbReference type="ARBA" id="ARBA00022801"/>
    </source>
</evidence>
<organism evidence="19 20">
    <name type="scientific">Rhizopus oryzae</name>
    <name type="common">Mucormycosis agent</name>
    <name type="synonym">Rhizopus arrhizus var. delemar</name>
    <dbReference type="NCBI Taxonomy" id="64495"/>
    <lineage>
        <taxon>Eukaryota</taxon>
        <taxon>Fungi</taxon>
        <taxon>Fungi incertae sedis</taxon>
        <taxon>Mucoromycota</taxon>
        <taxon>Mucoromycotina</taxon>
        <taxon>Mucoromycetes</taxon>
        <taxon>Mucorales</taxon>
        <taxon>Mucorineae</taxon>
        <taxon>Rhizopodaceae</taxon>
        <taxon>Rhizopus</taxon>
    </lineage>
</organism>
<evidence type="ECO:0000313" key="20">
    <source>
        <dbReference type="Proteomes" id="UP000716291"/>
    </source>
</evidence>
<reference evidence="19" key="1">
    <citation type="journal article" date="2020" name="Microb. Genom.">
        <title>Genetic diversity of clinical and environmental Mucorales isolates obtained from an investigation of mucormycosis cases among solid organ transplant recipients.</title>
        <authorList>
            <person name="Nguyen M.H."/>
            <person name="Kaul D."/>
            <person name="Muto C."/>
            <person name="Cheng S.J."/>
            <person name="Richter R.A."/>
            <person name="Bruno V.M."/>
            <person name="Liu G."/>
            <person name="Beyhan S."/>
            <person name="Sundermann A.J."/>
            <person name="Mounaud S."/>
            <person name="Pasculle A.W."/>
            <person name="Nierman W.C."/>
            <person name="Driscoll E."/>
            <person name="Cumbie R."/>
            <person name="Clancy C.J."/>
            <person name="Dupont C.L."/>
        </authorList>
    </citation>
    <scope>NUCLEOTIDE SEQUENCE</scope>
    <source>
        <strain evidence="19">GL11</strain>
    </source>
</reference>
<keyword evidence="14" id="KW-0539">Nucleus</keyword>
<evidence type="ECO:0000256" key="5">
    <source>
        <dbReference type="ARBA" id="ARBA00016366"/>
    </source>
</evidence>
<dbReference type="InterPro" id="IPR012340">
    <property type="entry name" value="NA-bd_OB-fold"/>
</dbReference>
<dbReference type="PROSITE" id="PS01175">
    <property type="entry name" value="RIBONUCLEASE_II"/>
    <property type="match status" value="1"/>
</dbReference>
<dbReference type="GO" id="GO:0000175">
    <property type="term" value="F:3'-5'-RNA exonuclease activity"/>
    <property type="evidence" value="ECO:0007669"/>
    <property type="project" value="TreeGrafter"/>
</dbReference>
<proteinExistence type="inferred from homology"/>
<comment type="similarity">
    <text evidence="4 16">Belongs to the RNR ribonuclease family.</text>
</comment>
<dbReference type="AlphaFoldDB" id="A0A9P6XLM3"/>
<comment type="caution">
    <text evidence="19">The sequence shown here is derived from an EMBL/GenBank/DDBJ whole genome shotgun (WGS) entry which is preliminary data.</text>
</comment>
<keyword evidence="10" id="KW-0271">Exosome</keyword>
<dbReference type="PANTHER" id="PTHR23355">
    <property type="entry name" value="RIBONUCLEASE"/>
    <property type="match status" value="1"/>
</dbReference>
<evidence type="ECO:0000256" key="15">
    <source>
        <dbReference type="ARBA" id="ARBA00077930"/>
    </source>
</evidence>
<dbReference type="FunFam" id="2.40.50.700:FF:000001">
    <property type="entry name" value="Exosome complex exonuclease exoribonuclease (Rrp44)"/>
    <property type="match status" value="1"/>
</dbReference>
<dbReference type="Gene3D" id="3.40.50.1010">
    <property type="entry name" value="5'-nuclease"/>
    <property type="match status" value="1"/>
</dbReference>
<keyword evidence="11" id="KW-0269">Exonuclease</keyword>
<accession>A0A9P6XLM3</accession>
<dbReference type="InterPro" id="IPR022966">
    <property type="entry name" value="RNase_II/R_CS"/>
</dbReference>
<evidence type="ECO:0000256" key="16">
    <source>
        <dbReference type="RuleBase" id="RU003901"/>
    </source>
</evidence>
<dbReference type="Pfam" id="PF17849">
    <property type="entry name" value="OB_Dis3"/>
    <property type="match status" value="1"/>
</dbReference>
<evidence type="ECO:0000256" key="1">
    <source>
        <dbReference type="ARBA" id="ARBA00001946"/>
    </source>
</evidence>
<evidence type="ECO:0000313" key="19">
    <source>
        <dbReference type="EMBL" id="KAG1316191.1"/>
    </source>
</evidence>
<keyword evidence="8" id="KW-0540">Nuclease</keyword>
<dbReference type="Gene3D" id="2.40.50.140">
    <property type="entry name" value="Nucleic acid-binding proteins"/>
    <property type="match status" value="1"/>
</dbReference>
<dbReference type="Gene3D" id="2.40.50.700">
    <property type="match status" value="1"/>
</dbReference>